<name>A0ABN8GF71_9BACL</name>
<gene>
    <name evidence="2" type="ORF">PAECIP111892_02949</name>
</gene>
<protein>
    <submittedName>
        <fullName evidence="2">Uncharacterized protein</fullName>
    </submittedName>
</protein>
<evidence type="ECO:0000313" key="2">
    <source>
        <dbReference type="EMBL" id="CAH1207635.1"/>
    </source>
</evidence>
<keyword evidence="1" id="KW-0472">Membrane</keyword>
<feature type="transmembrane region" description="Helical" evidence="1">
    <location>
        <begin position="44"/>
        <end position="66"/>
    </location>
</feature>
<dbReference type="EMBL" id="CAKMMG010000003">
    <property type="protein sequence ID" value="CAH1207635.1"/>
    <property type="molecule type" value="Genomic_DNA"/>
</dbReference>
<evidence type="ECO:0000313" key="3">
    <source>
        <dbReference type="Proteomes" id="UP000838324"/>
    </source>
</evidence>
<accession>A0ABN8GF71</accession>
<keyword evidence="1" id="KW-0812">Transmembrane</keyword>
<feature type="transmembrane region" description="Helical" evidence="1">
    <location>
        <begin position="6"/>
        <end position="23"/>
    </location>
</feature>
<organism evidence="2 3">
    <name type="scientific">Paenibacillus auburnensis</name>
    <dbReference type="NCBI Taxonomy" id="2905649"/>
    <lineage>
        <taxon>Bacteria</taxon>
        <taxon>Bacillati</taxon>
        <taxon>Bacillota</taxon>
        <taxon>Bacilli</taxon>
        <taxon>Bacillales</taxon>
        <taxon>Paenibacillaceae</taxon>
        <taxon>Paenibacillus</taxon>
    </lineage>
</organism>
<comment type="caution">
    <text evidence="2">The sequence shown here is derived from an EMBL/GenBank/DDBJ whole genome shotgun (WGS) entry which is preliminary data.</text>
</comment>
<sequence length="69" mass="8083">MLLIEAIVIFLIGIGFICFPKYMRHYKTYELMKPVKDPPVIVIVFKRIFGCILLLISFILFFGFIINVL</sequence>
<reference evidence="2" key="1">
    <citation type="submission" date="2022-01" db="EMBL/GenBank/DDBJ databases">
        <authorList>
            <person name="Criscuolo A."/>
        </authorList>
    </citation>
    <scope>NUCLEOTIDE SEQUENCE</scope>
    <source>
        <strain evidence="2">CIP111892</strain>
    </source>
</reference>
<proteinExistence type="predicted"/>
<dbReference type="Proteomes" id="UP000838324">
    <property type="component" value="Unassembled WGS sequence"/>
</dbReference>
<keyword evidence="1" id="KW-1133">Transmembrane helix</keyword>
<keyword evidence="3" id="KW-1185">Reference proteome</keyword>
<evidence type="ECO:0000256" key="1">
    <source>
        <dbReference type="SAM" id="Phobius"/>
    </source>
</evidence>